<gene>
    <name evidence="1" type="ORF">SBOR_2245</name>
</gene>
<sequence length="129" mass="14325">MDPNTTLIIGLDIGTCLTKICYRRPGSAVTETITKWSNGSPSQCRMASPTAPSALYYPLGSTIPILEHKQIDDEPENYDARRLVKYWNSGLQPGSRTHTDIAAKAELLKINIDQFAFQMTTVTKPVVLR</sequence>
<accession>W9CNF4</accession>
<dbReference type="OrthoDB" id="10688439at2759"/>
<evidence type="ECO:0000313" key="2">
    <source>
        <dbReference type="Proteomes" id="UP000019487"/>
    </source>
</evidence>
<proteinExistence type="predicted"/>
<protein>
    <submittedName>
        <fullName evidence="1">Uncharacterized protein</fullName>
    </submittedName>
</protein>
<dbReference type="EMBL" id="AYSA01000088">
    <property type="protein sequence ID" value="ESZ97361.1"/>
    <property type="molecule type" value="Genomic_DNA"/>
</dbReference>
<dbReference type="AlphaFoldDB" id="W9CNF4"/>
<dbReference type="HOGENOM" id="CLU_1950073_0_0_1"/>
<name>W9CNF4_SCLBF</name>
<organism evidence="1 2">
    <name type="scientific">Sclerotinia borealis (strain F-4128)</name>
    <dbReference type="NCBI Taxonomy" id="1432307"/>
    <lineage>
        <taxon>Eukaryota</taxon>
        <taxon>Fungi</taxon>
        <taxon>Dikarya</taxon>
        <taxon>Ascomycota</taxon>
        <taxon>Pezizomycotina</taxon>
        <taxon>Leotiomycetes</taxon>
        <taxon>Helotiales</taxon>
        <taxon>Sclerotiniaceae</taxon>
        <taxon>Sclerotinia</taxon>
    </lineage>
</organism>
<evidence type="ECO:0000313" key="1">
    <source>
        <dbReference type="EMBL" id="ESZ97361.1"/>
    </source>
</evidence>
<dbReference type="Proteomes" id="UP000019487">
    <property type="component" value="Unassembled WGS sequence"/>
</dbReference>
<dbReference type="STRING" id="1432307.W9CNF4"/>
<reference evidence="1 2" key="1">
    <citation type="journal article" date="2014" name="Genome Announc.">
        <title>Draft genome sequence of Sclerotinia borealis, a psychrophilic plant pathogenic fungus.</title>
        <authorList>
            <person name="Mardanov A.V."/>
            <person name="Beletsky A.V."/>
            <person name="Kadnikov V.V."/>
            <person name="Ignatov A.N."/>
            <person name="Ravin N.V."/>
        </authorList>
    </citation>
    <scope>NUCLEOTIDE SEQUENCE [LARGE SCALE GENOMIC DNA]</scope>
    <source>
        <strain evidence="2">F-4157</strain>
    </source>
</reference>
<keyword evidence="2" id="KW-1185">Reference proteome</keyword>
<comment type="caution">
    <text evidence="1">The sequence shown here is derived from an EMBL/GenBank/DDBJ whole genome shotgun (WGS) entry which is preliminary data.</text>
</comment>